<organism evidence="2">
    <name type="scientific">Moorella thermoacetica (strain ATCC 39073 / JCM 9320)</name>
    <dbReference type="NCBI Taxonomy" id="264732"/>
    <lineage>
        <taxon>Bacteria</taxon>
        <taxon>Bacillati</taxon>
        <taxon>Bacillota</taxon>
        <taxon>Clostridia</taxon>
        <taxon>Neomoorellales</taxon>
        <taxon>Neomoorellaceae</taxon>
        <taxon>Neomoorella</taxon>
    </lineage>
</organism>
<proteinExistence type="predicted"/>
<dbReference type="GO" id="GO:0005542">
    <property type="term" value="F:folic acid binding"/>
    <property type="evidence" value="ECO:0007669"/>
    <property type="project" value="InterPro"/>
</dbReference>
<protein>
    <recommendedName>
        <fullName evidence="1">Formiminotransferase C-terminal subdomain domain-containing protein</fullName>
    </recommendedName>
</protein>
<accession>Q2RM92</accession>
<dbReference type="EMBL" id="CP000232">
    <property type="protein sequence ID" value="ABC18447.1"/>
    <property type="molecule type" value="Genomic_DNA"/>
</dbReference>
<dbReference type="SUPFAM" id="SSF55116">
    <property type="entry name" value="Formiminotransferase domain of formiminotransferase-cyclodeaminase"/>
    <property type="match status" value="1"/>
</dbReference>
<name>Q2RM92_MOOTA</name>
<dbReference type="InterPro" id="IPR013802">
    <property type="entry name" value="Formiminotransferase_C"/>
</dbReference>
<feature type="domain" description="Formiminotransferase C-terminal subdomain" evidence="1">
    <location>
        <begin position="4"/>
        <end position="119"/>
    </location>
</feature>
<reference evidence="2" key="1">
    <citation type="submission" date="2005-12" db="EMBL/GenBank/DDBJ databases">
        <title>Complete sequence of Moorella thermoacetica ATCC 39073.</title>
        <authorList>
            <consortium name="US DOE Joint Genome Institute"/>
            <person name="Copeland A."/>
            <person name="Lucas S."/>
            <person name="Lapidus A."/>
            <person name="Barry K."/>
            <person name="Detter J.C."/>
            <person name="Glavina T."/>
            <person name="Hammon N."/>
            <person name="Israni S."/>
            <person name="Pitluck S."/>
            <person name="Chertkov O."/>
            <person name="Saunders E.H."/>
            <person name="Brettin T."/>
            <person name="Bruce D."/>
            <person name="Han C."/>
            <person name="Tapia R."/>
            <person name="Gilna P."/>
            <person name="Schmutz J."/>
            <person name="Larimer F."/>
            <person name="Land M."/>
            <person name="Kyrpides N."/>
            <person name="Anderson I."/>
            <person name="Richardson P."/>
            <person name="Ragsdale S."/>
        </authorList>
    </citation>
    <scope>NUCLEOTIDE SEQUENCE</scope>
    <source>
        <strain evidence="2">ATCC 39073</strain>
    </source>
</reference>
<dbReference type="KEGG" id="mta:Moth_0108"/>
<dbReference type="SMART" id="SM01221">
    <property type="entry name" value="FTCD"/>
    <property type="match status" value="1"/>
</dbReference>
<gene>
    <name evidence="2" type="ordered locus">Moth_0108</name>
</gene>
<dbReference type="OrthoDB" id="1725807at2"/>
<dbReference type="AlphaFoldDB" id="Q2RM92"/>
<dbReference type="GO" id="GO:0016740">
    <property type="term" value="F:transferase activity"/>
    <property type="evidence" value="ECO:0007669"/>
    <property type="project" value="InterPro"/>
</dbReference>
<evidence type="ECO:0000259" key="1">
    <source>
        <dbReference type="SMART" id="SM01221"/>
    </source>
</evidence>
<evidence type="ECO:0000313" key="2">
    <source>
        <dbReference type="EMBL" id="ABC18447.1"/>
    </source>
</evidence>
<dbReference type="EnsemblBacteria" id="ABC18447">
    <property type="protein sequence ID" value="ABC18447"/>
    <property type="gene ID" value="Moth_0108"/>
</dbReference>
<dbReference type="eggNOG" id="COG3643">
    <property type="taxonomic scope" value="Bacteria"/>
</dbReference>
<dbReference type="HOGENOM" id="CLU_1756803_0_0_9"/>
<dbReference type="PATRIC" id="fig|264732.11.peg.113"/>
<dbReference type="STRING" id="264732.Moth_0108"/>
<sequence length="148" mass="16498">MPGFLEYTLYLSTDDVRVAHHLARILNQKGGRDVVARGQESERGAAVVVRIFGWQEFSLVRVLETVRAGARNYNVQVTGGNLSPAPVEALLAVVQHALLLDRLPLIAGATPREPLREASEKGRCQYRLMFVYLLLSFLYTAKNVVCFL</sequence>
<dbReference type="InterPro" id="IPR022384">
    <property type="entry name" value="FormiminoTrfase_cat_dom_sf"/>
</dbReference>